<feature type="chain" id="PRO_5033238420" description="Malectin-like domain-containing protein" evidence="2">
    <location>
        <begin position="37"/>
        <end position="414"/>
    </location>
</feature>
<dbReference type="GO" id="GO:0016020">
    <property type="term" value="C:membrane"/>
    <property type="evidence" value="ECO:0007669"/>
    <property type="project" value="UniProtKB-SubCell"/>
</dbReference>
<organism evidence="4">
    <name type="scientific">Brachypodium distachyon</name>
    <name type="common">Purple false brome</name>
    <name type="synonym">Trachynia distachya</name>
    <dbReference type="NCBI Taxonomy" id="15368"/>
    <lineage>
        <taxon>Eukaryota</taxon>
        <taxon>Viridiplantae</taxon>
        <taxon>Streptophyta</taxon>
        <taxon>Embryophyta</taxon>
        <taxon>Tracheophyta</taxon>
        <taxon>Spermatophyta</taxon>
        <taxon>Magnoliopsida</taxon>
        <taxon>Liliopsida</taxon>
        <taxon>Poales</taxon>
        <taxon>Poaceae</taxon>
        <taxon>BOP clade</taxon>
        <taxon>Pooideae</taxon>
        <taxon>Stipodae</taxon>
        <taxon>Brachypodieae</taxon>
        <taxon>Brachypodium</taxon>
    </lineage>
</organism>
<dbReference type="AlphaFoldDB" id="A0A0Q3L1G6"/>
<reference evidence="4 5" key="1">
    <citation type="journal article" date="2010" name="Nature">
        <title>Genome sequencing and analysis of the model grass Brachypodium distachyon.</title>
        <authorList>
            <consortium name="International Brachypodium Initiative"/>
        </authorList>
    </citation>
    <scope>NUCLEOTIDE SEQUENCE [LARGE SCALE GENOMIC DNA]</scope>
    <source>
        <strain evidence="4 5">Bd21</strain>
    </source>
</reference>
<gene>
    <name evidence="4" type="ORF">BRADI_4g04089v3</name>
</gene>
<evidence type="ECO:0000313" key="4">
    <source>
        <dbReference type="EMBL" id="KQJ86229.2"/>
    </source>
</evidence>
<dbReference type="ExpressionAtlas" id="A0A0Q3L1G6">
    <property type="expression patterns" value="differential"/>
</dbReference>
<keyword evidence="2" id="KW-0732">Signal</keyword>
<dbReference type="InParanoid" id="A0A0Q3L1G6"/>
<dbReference type="EMBL" id="CM000883">
    <property type="protein sequence ID" value="KQJ86229.2"/>
    <property type="molecule type" value="Genomic_DNA"/>
</dbReference>
<dbReference type="Pfam" id="PF12819">
    <property type="entry name" value="Malectin_like"/>
    <property type="match status" value="1"/>
</dbReference>
<feature type="signal peptide" evidence="2">
    <location>
        <begin position="1"/>
        <end position="36"/>
    </location>
</feature>
<sequence>MAPAIATGLPDLSLPVLLLLFLLCLVSPELVVPVHGQTLDDLGFVSIDCGIKEGTSYPDSDPNRTMMRYVSDTDFVDAGAGSNADVSPPYVDPDLAVRYRNVRSFPGGTGMRSCYTLRGLTQGAKYLVRCSFYYGNYDKLNSPPAFDLYLGVNRWATVNVTAADSTYILEAVTVSPAEFLQVCLVNIGLGAPFISGHELRPVEAVMYPEATVNQTLLLLSLRPPAARFPYNRYYFWRSPKVYRSRLGAGNGGGATSVDKSGQTVAVCGGVFSGLDRAIGGYAVERRSADQIRLSSQWTDLLVTGDHPDRHKVLDIGSSCVCTSRSASVSRGCVQVLVCVGLCCSGSASRSKGRSVRCITEGEDGRLDKHGVHVRFTGASSSADHKSEGSVADVMDGKACFVSLFSKAFIDLGLS</sequence>
<dbReference type="STRING" id="15368.A0A0Q3L1G6"/>
<dbReference type="EnsemblPlants" id="KQJ86229">
    <property type="protein sequence ID" value="KQJ86229"/>
    <property type="gene ID" value="BRADI_4g04089v3"/>
</dbReference>
<proteinExistence type="predicted"/>
<feature type="domain" description="Malectin-like" evidence="3">
    <location>
        <begin position="47"/>
        <end position="218"/>
    </location>
</feature>
<evidence type="ECO:0000313" key="6">
    <source>
        <dbReference type="Proteomes" id="UP000008810"/>
    </source>
</evidence>
<reference evidence="5" key="3">
    <citation type="submission" date="2018-08" db="UniProtKB">
        <authorList>
            <consortium name="EnsemblPlants"/>
        </authorList>
    </citation>
    <scope>IDENTIFICATION</scope>
    <source>
        <strain evidence="5">cv. Bd21</strain>
    </source>
</reference>
<evidence type="ECO:0000259" key="3">
    <source>
        <dbReference type="Pfam" id="PF12819"/>
    </source>
</evidence>
<dbReference type="PANTHER" id="PTHR45631:SF8">
    <property type="entry name" value="OS12G0567500 PROTEIN"/>
    <property type="match status" value="1"/>
</dbReference>
<comment type="subcellular location">
    <subcellularLocation>
        <location evidence="1">Membrane</location>
        <topology evidence="1">Single-pass membrane protein</topology>
    </subcellularLocation>
</comment>
<dbReference type="OrthoDB" id="1429720at2759"/>
<reference evidence="4" key="2">
    <citation type="submission" date="2017-06" db="EMBL/GenBank/DDBJ databases">
        <title>WGS assembly of Brachypodium distachyon.</title>
        <authorList>
            <consortium name="The International Brachypodium Initiative"/>
            <person name="Lucas S."/>
            <person name="Harmon-Smith M."/>
            <person name="Lail K."/>
            <person name="Tice H."/>
            <person name="Grimwood J."/>
            <person name="Bruce D."/>
            <person name="Barry K."/>
            <person name="Shu S."/>
            <person name="Lindquist E."/>
            <person name="Wang M."/>
            <person name="Pitluck S."/>
            <person name="Vogel J.P."/>
            <person name="Garvin D.F."/>
            <person name="Mockler T.C."/>
            <person name="Schmutz J."/>
            <person name="Rokhsar D."/>
            <person name="Bevan M.W."/>
        </authorList>
    </citation>
    <scope>NUCLEOTIDE SEQUENCE</scope>
    <source>
        <strain evidence="4">Bd21</strain>
    </source>
</reference>
<evidence type="ECO:0000256" key="2">
    <source>
        <dbReference type="SAM" id="SignalP"/>
    </source>
</evidence>
<name>A0A0Q3L1G6_BRADI</name>
<keyword evidence="6" id="KW-1185">Reference proteome</keyword>
<protein>
    <recommendedName>
        <fullName evidence="3">Malectin-like domain-containing protein</fullName>
    </recommendedName>
</protein>
<evidence type="ECO:0000313" key="5">
    <source>
        <dbReference type="EnsemblPlants" id="KQJ86229"/>
    </source>
</evidence>
<evidence type="ECO:0000256" key="1">
    <source>
        <dbReference type="ARBA" id="ARBA00004167"/>
    </source>
</evidence>
<dbReference type="InterPro" id="IPR024788">
    <property type="entry name" value="Malectin-like_Carb-bd_dom"/>
</dbReference>
<dbReference type="Proteomes" id="UP000008810">
    <property type="component" value="Chromosome 4"/>
</dbReference>
<dbReference type="PANTHER" id="PTHR45631">
    <property type="entry name" value="OS07G0107800 PROTEIN-RELATED"/>
    <property type="match status" value="1"/>
</dbReference>
<dbReference type="Gramene" id="KQJ86229">
    <property type="protein sequence ID" value="KQJ86229"/>
    <property type="gene ID" value="BRADI_4g04089v3"/>
</dbReference>
<accession>A0A0Q3L1G6</accession>